<name>A0A918ED91_9PSEU</name>
<dbReference type="PRINTS" id="PR00455">
    <property type="entry name" value="HTHTETR"/>
</dbReference>
<keyword evidence="2 4" id="KW-0238">DNA-binding</keyword>
<gene>
    <name evidence="6" type="ORF">GCM10010185_29910</name>
</gene>
<dbReference type="EMBL" id="BMRG01000004">
    <property type="protein sequence ID" value="GGP55362.1"/>
    <property type="molecule type" value="Genomic_DNA"/>
</dbReference>
<dbReference type="SUPFAM" id="SSF48498">
    <property type="entry name" value="Tetracyclin repressor-like, C-terminal domain"/>
    <property type="match status" value="1"/>
</dbReference>
<dbReference type="GO" id="GO:0000976">
    <property type="term" value="F:transcription cis-regulatory region binding"/>
    <property type="evidence" value="ECO:0007669"/>
    <property type="project" value="TreeGrafter"/>
</dbReference>
<keyword evidence="1" id="KW-0805">Transcription regulation</keyword>
<dbReference type="GO" id="GO:0003700">
    <property type="term" value="F:DNA-binding transcription factor activity"/>
    <property type="evidence" value="ECO:0007669"/>
    <property type="project" value="TreeGrafter"/>
</dbReference>
<dbReference type="PROSITE" id="PS50977">
    <property type="entry name" value="HTH_TETR_2"/>
    <property type="match status" value="1"/>
</dbReference>
<feature type="domain" description="HTH tetR-type" evidence="5">
    <location>
        <begin position="7"/>
        <end position="67"/>
    </location>
</feature>
<dbReference type="InterPro" id="IPR025996">
    <property type="entry name" value="MT1864/Rv1816-like_C"/>
</dbReference>
<evidence type="ECO:0000256" key="1">
    <source>
        <dbReference type="ARBA" id="ARBA00023015"/>
    </source>
</evidence>
<dbReference type="Pfam" id="PF13305">
    <property type="entry name" value="TetR_C_33"/>
    <property type="match status" value="1"/>
</dbReference>
<dbReference type="InterPro" id="IPR001647">
    <property type="entry name" value="HTH_TetR"/>
</dbReference>
<reference evidence="6" key="2">
    <citation type="submission" date="2020-09" db="EMBL/GenBank/DDBJ databases">
        <authorList>
            <person name="Sun Q."/>
            <person name="Ohkuma M."/>
        </authorList>
    </citation>
    <scope>NUCLEOTIDE SEQUENCE</scope>
    <source>
        <strain evidence="6">JCM 3313</strain>
    </source>
</reference>
<comment type="caution">
    <text evidence="6">The sequence shown here is derived from an EMBL/GenBank/DDBJ whole genome shotgun (WGS) entry which is preliminary data.</text>
</comment>
<evidence type="ECO:0000256" key="2">
    <source>
        <dbReference type="ARBA" id="ARBA00023125"/>
    </source>
</evidence>
<proteinExistence type="predicted"/>
<evidence type="ECO:0000259" key="5">
    <source>
        <dbReference type="PROSITE" id="PS50977"/>
    </source>
</evidence>
<reference evidence="6" key="1">
    <citation type="journal article" date="2014" name="Int. J. Syst. Evol. Microbiol.">
        <title>Complete genome sequence of Corynebacterium casei LMG S-19264T (=DSM 44701T), isolated from a smear-ripened cheese.</title>
        <authorList>
            <consortium name="US DOE Joint Genome Institute (JGI-PGF)"/>
            <person name="Walter F."/>
            <person name="Albersmeier A."/>
            <person name="Kalinowski J."/>
            <person name="Ruckert C."/>
        </authorList>
    </citation>
    <scope>NUCLEOTIDE SEQUENCE</scope>
    <source>
        <strain evidence="6">JCM 3313</strain>
    </source>
</reference>
<sequence length="230" mass="24825">MSSTNRRSTRQLILDVTAELLERLGAEVVSIRDVCQAAEVTAPTVYHHFGDKKGLFEAVATEGFDRYLANKRSHGPSEDPMEDLRRGWQNHVEFGLAHPAFYGLMFGAGRTTRHPAAKEGDEILQAILARLAEQGRLRVLPEQAARTIHAAAVGTTSLLISDPGAPGNEGLSDRTRDAVFAAVTTQEPAAGDPLGEQARTLLATLVARQGEVPLTPGELGIFLELLRKLG</sequence>
<dbReference type="Gene3D" id="1.10.357.10">
    <property type="entry name" value="Tetracycline Repressor, domain 2"/>
    <property type="match status" value="1"/>
</dbReference>
<evidence type="ECO:0000256" key="3">
    <source>
        <dbReference type="ARBA" id="ARBA00023163"/>
    </source>
</evidence>
<dbReference type="SUPFAM" id="SSF46689">
    <property type="entry name" value="Homeodomain-like"/>
    <property type="match status" value="1"/>
</dbReference>
<evidence type="ECO:0000313" key="6">
    <source>
        <dbReference type="EMBL" id="GGP55362.1"/>
    </source>
</evidence>
<keyword evidence="7" id="KW-1185">Reference proteome</keyword>
<dbReference type="InterPro" id="IPR009057">
    <property type="entry name" value="Homeodomain-like_sf"/>
</dbReference>
<dbReference type="PANTHER" id="PTHR30055">
    <property type="entry name" value="HTH-TYPE TRANSCRIPTIONAL REGULATOR RUTR"/>
    <property type="match status" value="1"/>
</dbReference>
<keyword evidence="3" id="KW-0804">Transcription</keyword>
<dbReference type="RefSeq" id="WP_189223805.1">
    <property type="nucleotide sequence ID" value="NZ_BMRG01000004.1"/>
</dbReference>
<dbReference type="InterPro" id="IPR036271">
    <property type="entry name" value="Tet_transcr_reg_TetR-rel_C_sf"/>
</dbReference>
<organism evidence="6 7">
    <name type="scientific">Saccharothrix coeruleofusca</name>
    <dbReference type="NCBI Taxonomy" id="33919"/>
    <lineage>
        <taxon>Bacteria</taxon>
        <taxon>Bacillati</taxon>
        <taxon>Actinomycetota</taxon>
        <taxon>Actinomycetes</taxon>
        <taxon>Pseudonocardiales</taxon>
        <taxon>Pseudonocardiaceae</taxon>
        <taxon>Saccharothrix</taxon>
    </lineage>
</organism>
<feature type="DNA-binding region" description="H-T-H motif" evidence="4">
    <location>
        <begin position="30"/>
        <end position="49"/>
    </location>
</feature>
<dbReference type="Pfam" id="PF00440">
    <property type="entry name" value="TetR_N"/>
    <property type="match status" value="1"/>
</dbReference>
<dbReference type="Proteomes" id="UP000639606">
    <property type="component" value="Unassembled WGS sequence"/>
</dbReference>
<dbReference type="AlphaFoldDB" id="A0A918ED91"/>
<dbReference type="PANTHER" id="PTHR30055:SF209">
    <property type="entry name" value="POSSIBLE TRANSCRIPTIONAL REGULATORY PROTEIN (PROBABLY TETR-FAMILY)"/>
    <property type="match status" value="1"/>
</dbReference>
<protein>
    <submittedName>
        <fullName evidence="6">TetR family transcriptional regulator</fullName>
    </submittedName>
</protein>
<accession>A0A918ED91</accession>
<evidence type="ECO:0000313" key="7">
    <source>
        <dbReference type="Proteomes" id="UP000639606"/>
    </source>
</evidence>
<dbReference type="InterPro" id="IPR050109">
    <property type="entry name" value="HTH-type_TetR-like_transc_reg"/>
</dbReference>
<evidence type="ECO:0000256" key="4">
    <source>
        <dbReference type="PROSITE-ProRule" id="PRU00335"/>
    </source>
</evidence>